<dbReference type="Pfam" id="PF09004">
    <property type="entry name" value="ALKBH8_N"/>
    <property type="match status" value="1"/>
</dbReference>
<dbReference type="PANTHER" id="PTHR47510:SF3">
    <property type="entry name" value="ENDO_EXONUCLEASE_PHOSPHATASE DOMAIN-CONTAINING PROTEIN"/>
    <property type="match status" value="1"/>
</dbReference>
<dbReference type="Pfam" id="PF00078">
    <property type="entry name" value="RVT_1"/>
    <property type="match status" value="1"/>
</dbReference>
<protein>
    <recommendedName>
        <fullName evidence="2">Reverse transcriptase domain-containing protein</fullName>
    </recommendedName>
</protein>
<dbReference type="Gene3D" id="3.60.10.10">
    <property type="entry name" value="Endonuclease/exonuclease/phosphatase"/>
    <property type="match status" value="1"/>
</dbReference>
<sequence length="728" mass="81405">MLSNVRSLESKLDSFQLSRSTLHEARDCCVFVFTETWLNNNIPDSAIQMHRLTCYRADRDTALSGKTRGGGLCVYINKGWCNNAAVVTKHCSSLVEFMFVKCRPFYLPREFTAIVIVTVYIPPCTNTKDTLRELYSAISKQQTNNPYGFFIIAVLPTCELCNKGKQHSGLGLHNRKKMHTKLNPTPTSDTQTTSLEAATYNNHTDPDEYTETVTAYIKKCIDDVTVTKTITTRANQKLPEMKLSDQETKQQQNSKSQSVPLWQAIQTITDYKPLPQACDDDTTLPDALNEFYAQFEMQNDTPAQKLPTPPNNQVLCLSPADVRKTLSRVNPRKAAGPDNIPGRVLRDCATQLTDVLTDIFNTSLSQAVVPTCLKSTSRIPVPKKLVMHNIKTSLPNTLDLLQFAYRPNRSTDDAISSTLHLALTHLENKDSYVRMLFIDFSSAFNTIIPQQLINKLHLLGPNTSLCNWILDFLTGRPQSVRVGHNTSSTTTLSTGAPQGCVLSPLLFTLLTHDCTAKFSSNHIIKFADDTTVVGLISNSDETSYREEVAQLVEWCGPNNLSLKVSKTKEVVMDFWRNSVDHPPLTIDSSTVERVVSSTKFLGVHITEDLTWTTNTMSLSKKAQQRLHFFHRLKRARLPPPILTTFHRGTIESVLTSCITIWYGNCSAADRKTLQRTVNTAAKIIGAPLPSLLDIFLARCSGKATSIVKDPKHFPINTTCTQKTLCTYR</sequence>
<feature type="domain" description="Reverse transcriptase" evidence="2">
    <location>
        <begin position="362"/>
        <end position="605"/>
    </location>
</feature>
<dbReference type="PROSITE" id="PS50878">
    <property type="entry name" value="RT_POL"/>
    <property type="match status" value="1"/>
</dbReference>
<dbReference type="InterPro" id="IPR015095">
    <property type="entry name" value="AlkB_hom8_N"/>
</dbReference>
<dbReference type="SUPFAM" id="SSF56672">
    <property type="entry name" value="DNA/RNA polymerases"/>
    <property type="match status" value="1"/>
</dbReference>
<feature type="compositionally biased region" description="Basic and acidic residues" evidence="1">
    <location>
        <begin position="239"/>
        <end position="248"/>
    </location>
</feature>
<dbReference type="Proteomes" id="UP001529510">
    <property type="component" value="Unassembled WGS sequence"/>
</dbReference>
<proteinExistence type="predicted"/>
<accession>A0ABD0MR97</accession>
<dbReference type="AlphaFoldDB" id="A0ABD0MR97"/>
<dbReference type="InterPro" id="IPR000477">
    <property type="entry name" value="RT_dom"/>
</dbReference>
<evidence type="ECO:0000259" key="2">
    <source>
        <dbReference type="PROSITE" id="PS50878"/>
    </source>
</evidence>
<feature type="compositionally biased region" description="Polar residues" evidence="1">
    <location>
        <begin position="249"/>
        <end position="258"/>
    </location>
</feature>
<organism evidence="3 4">
    <name type="scientific">Cirrhinus mrigala</name>
    <name type="common">Mrigala</name>
    <dbReference type="NCBI Taxonomy" id="683832"/>
    <lineage>
        <taxon>Eukaryota</taxon>
        <taxon>Metazoa</taxon>
        <taxon>Chordata</taxon>
        <taxon>Craniata</taxon>
        <taxon>Vertebrata</taxon>
        <taxon>Euteleostomi</taxon>
        <taxon>Actinopterygii</taxon>
        <taxon>Neopterygii</taxon>
        <taxon>Teleostei</taxon>
        <taxon>Ostariophysi</taxon>
        <taxon>Cypriniformes</taxon>
        <taxon>Cyprinidae</taxon>
        <taxon>Labeoninae</taxon>
        <taxon>Labeonini</taxon>
        <taxon>Cirrhinus</taxon>
    </lineage>
</organism>
<evidence type="ECO:0000313" key="3">
    <source>
        <dbReference type="EMBL" id="KAL0152494.1"/>
    </source>
</evidence>
<dbReference type="InterPro" id="IPR043502">
    <property type="entry name" value="DNA/RNA_pol_sf"/>
</dbReference>
<reference evidence="3 4" key="1">
    <citation type="submission" date="2024-05" db="EMBL/GenBank/DDBJ databases">
        <title>Genome sequencing and assembly of Indian major carp, Cirrhinus mrigala (Hamilton, 1822).</title>
        <authorList>
            <person name="Mohindra V."/>
            <person name="Chowdhury L.M."/>
            <person name="Lal K."/>
            <person name="Jena J.K."/>
        </authorList>
    </citation>
    <scope>NUCLEOTIDE SEQUENCE [LARGE SCALE GENOMIC DNA]</scope>
    <source>
        <strain evidence="3">CM1030</strain>
        <tissue evidence="3">Blood</tissue>
    </source>
</reference>
<evidence type="ECO:0000313" key="4">
    <source>
        <dbReference type="Proteomes" id="UP001529510"/>
    </source>
</evidence>
<keyword evidence="4" id="KW-1185">Reference proteome</keyword>
<dbReference type="CDD" id="cd01650">
    <property type="entry name" value="RT_nLTR_like"/>
    <property type="match status" value="1"/>
</dbReference>
<comment type="caution">
    <text evidence="3">The sequence shown here is derived from an EMBL/GenBank/DDBJ whole genome shotgun (WGS) entry which is preliminary data.</text>
</comment>
<feature type="region of interest" description="Disordered" evidence="1">
    <location>
        <begin position="238"/>
        <end position="258"/>
    </location>
</feature>
<dbReference type="PANTHER" id="PTHR47510">
    <property type="entry name" value="REVERSE TRANSCRIPTASE DOMAIN-CONTAINING PROTEIN"/>
    <property type="match status" value="1"/>
</dbReference>
<evidence type="ECO:0000256" key="1">
    <source>
        <dbReference type="SAM" id="MobiDB-lite"/>
    </source>
</evidence>
<name>A0ABD0MR97_CIRMR</name>
<dbReference type="InterPro" id="IPR036691">
    <property type="entry name" value="Endo/exonu/phosph_ase_sf"/>
</dbReference>
<dbReference type="EMBL" id="JAMKFB020000189">
    <property type="protein sequence ID" value="KAL0152494.1"/>
    <property type="molecule type" value="Genomic_DNA"/>
</dbReference>
<gene>
    <name evidence="3" type="ORF">M9458_052217</name>
</gene>